<dbReference type="Proteomes" id="UP001326110">
    <property type="component" value="Chromosome"/>
</dbReference>
<keyword evidence="1" id="KW-0472">Membrane</keyword>
<sequence>MDGLLPQQFEHLRLPPLREELSLHAGPALDTGEPSYTLEDPVRNQFFRIDWLTFEVLRRWTLGSPQQVLRDIEHGTPLDIGYGEIESVLGFLDQNQLLQPDPLASVKTMAARHKAQQGAWYTQLLHGYLFFRIPLVKPDRWLTRVAPSFEWLFSTTFARLTLLALIISSIQIYREWGRLGSMLMDTFTPAGIACYGLALAGVKCAHELGHAITAKRRGCRVPTMGLAFLVLWPVPYTDTNDVWRLNNKHHRQQVAAAGVATELIIAIWSSLAWAVLPDGVLRSIVFPLATTTWIATLAINASPFMRFDGYFVVSDWLDMPNLHARAFALARWNLRERLFDAGAPPPEYFPPRRHWGLILFAWGVWVYRLMLFLGIAVLVYHFFIKLVGIFLFAIEMSWFILRPLATELRAWRSLWPQVRHRRRTRRTLVLAALAMLLFVVPWPTRVQATGVLRPAQVFPIHAPEHAMLSALPLGEGARVRAGDVMLQFAVAENASQRQGLAAQIESLRWRTEGAGFDAEQRAQSMVLREQLASAEAKLALLEEEAARYRPVAPFAGTLRDIDGALAPGVWVGKNERVAVLVGDQGEEASTYLDEDTVRRVAVGDSARFYPDGLEGPFVRLQVSGIDQDATHMLPSGMWSAQHGGSVTAHEKQGHWFPEKAVYRVTFKVTDPAGALAGRNWRGKVVIAADWEAPGTRLLRGVAALMWREAGF</sequence>
<dbReference type="PANTHER" id="PTHR13325">
    <property type="entry name" value="PROTEASE M50 MEMBRANE-BOUND TRANSCRIPTION FACTOR SITE 2 PROTEASE"/>
    <property type="match status" value="1"/>
</dbReference>
<evidence type="ECO:0000256" key="1">
    <source>
        <dbReference type="SAM" id="Phobius"/>
    </source>
</evidence>
<dbReference type="EMBL" id="CP140152">
    <property type="protein sequence ID" value="WQH03769.1"/>
    <property type="molecule type" value="Genomic_DNA"/>
</dbReference>
<dbReference type="GeneID" id="43163085"/>
<feature type="transmembrane region" description="Helical" evidence="1">
    <location>
        <begin position="254"/>
        <end position="274"/>
    </location>
</feature>
<dbReference type="InterPro" id="IPR001193">
    <property type="entry name" value="MBTPS2"/>
</dbReference>
<dbReference type="PANTHER" id="PTHR13325:SF3">
    <property type="entry name" value="MEMBRANE-BOUND TRANSCRIPTION FACTOR SITE-2 PROTEASE"/>
    <property type="match status" value="1"/>
</dbReference>
<organism evidence="2 3">
    <name type="scientific">Duganella zoogloeoides</name>
    <dbReference type="NCBI Taxonomy" id="75659"/>
    <lineage>
        <taxon>Bacteria</taxon>
        <taxon>Pseudomonadati</taxon>
        <taxon>Pseudomonadota</taxon>
        <taxon>Betaproteobacteria</taxon>
        <taxon>Burkholderiales</taxon>
        <taxon>Oxalobacteraceae</taxon>
        <taxon>Telluria group</taxon>
        <taxon>Duganella</taxon>
    </lineage>
</organism>
<feature type="transmembrane region" description="Helical" evidence="1">
    <location>
        <begin position="357"/>
        <end position="380"/>
    </location>
</feature>
<keyword evidence="1" id="KW-0812">Transmembrane</keyword>
<proteinExistence type="predicted"/>
<feature type="transmembrane region" description="Helical" evidence="1">
    <location>
        <begin position="280"/>
        <end position="299"/>
    </location>
</feature>
<feature type="transmembrane region" description="Helical" evidence="1">
    <location>
        <begin position="426"/>
        <end position="444"/>
    </location>
</feature>
<accession>A0ABZ0XWJ8</accession>
<reference evidence="2 3" key="1">
    <citation type="submission" date="2023-11" db="EMBL/GenBank/DDBJ databases">
        <title>MicrobeMod: A computational toolkit for identifying prokaryotic methylation and restriction-modification with nanopore sequencing.</title>
        <authorList>
            <person name="Crits-Christoph A."/>
            <person name="Kang S.C."/>
            <person name="Lee H."/>
            <person name="Ostrov N."/>
        </authorList>
    </citation>
    <scope>NUCLEOTIDE SEQUENCE [LARGE SCALE GENOMIC DNA]</scope>
    <source>
        <strain evidence="2 3">ATCC 25935</strain>
    </source>
</reference>
<dbReference type="RefSeq" id="WP_019921320.1">
    <property type="nucleotide sequence ID" value="NZ_CP140152.1"/>
</dbReference>
<keyword evidence="1" id="KW-1133">Transmembrane helix</keyword>
<evidence type="ECO:0000313" key="3">
    <source>
        <dbReference type="Proteomes" id="UP001326110"/>
    </source>
</evidence>
<protein>
    <submittedName>
        <fullName evidence="2">Secretion protein HylD</fullName>
    </submittedName>
</protein>
<feature type="transmembrane region" description="Helical" evidence="1">
    <location>
        <begin position="386"/>
        <end position="405"/>
    </location>
</feature>
<name>A0ABZ0XWJ8_9BURK</name>
<evidence type="ECO:0000313" key="2">
    <source>
        <dbReference type="EMBL" id="WQH03769.1"/>
    </source>
</evidence>
<keyword evidence="3" id="KW-1185">Reference proteome</keyword>
<gene>
    <name evidence="2" type="ORF">SR858_22380</name>
</gene>
<feature type="transmembrane region" description="Helical" evidence="1">
    <location>
        <begin position="156"/>
        <end position="173"/>
    </location>
</feature>